<feature type="transmembrane region" description="Helical" evidence="2">
    <location>
        <begin position="30"/>
        <end position="50"/>
    </location>
</feature>
<organism evidence="4 5">
    <name type="scientific">Kribbella aluminosa</name>
    <dbReference type="NCBI Taxonomy" id="416017"/>
    <lineage>
        <taxon>Bacteria</taxon>
        <taxon>Bacillati</taxon>
        <taxon>Actinomycetota</taxon>
        <taxon>Actinomycetes</taxon>
        <taxon>Propionibacteriales</taxon>
        <taxon>Kribbellaceae</taxon>
        <taxon>Kribbella</taxon>
    </lineage>
</organism>
<name>A0ABS4V0V6_9ACTN</name>
<feature type="domain" description="Putative Flp pilus-assembly TadG-like N-terminal" evidence="3">
    <location>
        <begin position="29"/>
        <end position="76"/>
    </location>
</feature>
<dbReference type="Proteomes" id="UP000755585">
    <property type="component" value="Unassembled WGS sequence"/>
</dbReference>
<gene>
    <name evidence="4" type="ORF">JOF29_008647</name>
</gene>
<evidence type="ECO:0000256" key="2">
    <source>
        <dbReference type="SAM" id="Phobius"/>
    </source>
</evidence>
<dbReference type="EMBL" id="JAGINT010000002">
    <property type="protein sequence ID" value="MBP2357537.1"/>
    <property type="molecule type" value="Genomic_DNA"/>
</dbReference>
<keyword evidence="5" id="KW-1185">Reference proteome</keyword>
<dbReference type="InterPro" id="IPR028087">
    <property type="entry name" value="Tad_N"/>
</dbReference>
<keyword evidence="2" id="KW-0812">Transmembrane</keyword>
<accession>A0ABS4V0V6</accession>
<sequence>MPAPDHLRSRLVEFLRIDAPRPHRRFARGALSPAVAILAVMIFTLAGLVIDGGRQLGARSRAVGYAQEAARVGAAAIQLNSAEAKIDTAKAATAIAGFCGQVQSNDPAVTSCGPTTLTDKEVDIQVDIQNRTTFLGLIGKQSLKAVGTGQAHAEQGVNKADDSPTIPSIVVNTSPDGPGNIPITTAVPPTIDLPCPTWTVGSPRPTWTLTPFPFPATCSPNVTPTPTPGPSGTPTTTPTTPPKSVPTGRPKPSKTPRR</sequence>
<evidence type="ECO:0000256" key="1">
    <source>
        <dbReference type="SAM" id="MobiDB-lite"/>
    </source>
</evidence>
<evidence type="ECO:0000313" key="4">
    <source>
        <dbReference type="EMBL" id="MBP2357537.1"/>
    </source>
</evidence>
<evidence type="ECO:0000259" key="3">
    <source>
        <dbReference type="Pfam" id="PF13400"/>
    </source>
</evidence>
<keyword evidence="2" id="KW-0472">Membrane</keyword>
<keyword evidence="2" id="KW-1133">Transmembrane helix</keyword>
<evidence type="ECO:0000313" key="5">
    <source>
        <dbReference type="Proteomes" id="UP000755585"/>
    </source>
</evidence>
<proteinExistence type="predicted"/>
<dbReference type="Pfam" id="PF13400">
    <property type="entry name" value="Tad"/>
    <property type="match status" value="1"/>
</dbReference>
<reference evidence="4 5" key="1">
    <citation type="submission" date="2021-03" db="EMBL/GenBank/DDBJ databases">
        <title>Sequencing the genomes of 1000 actinobacteria strains.</title>
        <authorList>
            <person name="Klenk H.-P."/>
        </authorList>
    </citation>
    <scope>NUCLEOTIDE SEQUENCE [LARGE SCALE GENOMIC DNA]</scope>
    <source>
        <strain evidence="4 5">DSM 18824</strain>
    </source>
</reference>
<feature type="region of interest" description="Disordered" evidence="1">
    <location>
        <begin position="218"/>
        <end position="258"/>
    </location>
</feature>
<protein>
    <submittedName>
        <fullName evidence="4">Flp pilus assembly protein TadG</fullName>
    </submittedName>
</protein>
<comment type="caution">
    <text evidence="4">The sequence shown here is derived from an EMBL/GenBank/DDBJ whole genome shotgun (WGS) entry which is preliminary data.</text>
</comment>
<dbReference type="RefSeq" id="WP_209699884.1">
    <property type="nucleotide sequence ID" value="NZ_BAAAVU010000018.1"/>
</dbReference>